<comment type="catalytic activity">
    <reaction evidence="1 6">
        <text>ATP-dependent breakage, passage and rejoining of double-stranded DNA.</text>
        <dbReference type="EC" id="5.6.2.2"/>
    </reaction>
</comment>
<evidence type="ECO:0000313" key="8">
    <source>
        <dbReference type="EMBL" id="MCA9379421.1"/>
    </source>
</evidence>
<accession>A0A955I6J0</accession>
<sequence>MAKEKDQPTTEQTEVLTPEVNVDTEAVKANVTDAVTELDIVEEIKTSYINYAMSVIVARALPDARDGLKPVQRRILWGMHQMGVNPGTAFKKVARIVGDVMGKYHPHGDGAIQDALVRLAQDWNMRYTLVQRQGNFGSIDGDKHAAMRYIEARLDKNAAPMLEGLDKNTVNFLPNFDGLEKEPVVLPTLMPNLLLNGSEGIAVGMATKIPPHNLGEVVDAMQEMILKGKSTYLGDTHNPDYETAVKQVIDIDNLPAKRFPTFESEIEIADILKHIKGPDFPTGGEIYDTKEIANVYETGRGRILMRGVSKI</sequence>
<dbReference type="PANTHER" id="PTHR43493:SF5">
    <property type="entry name" value="DNA GYRASE SUBUNIT A, CHLOROPLASTIC_MITOCHONDRIAL"/>
    <property type="match status" value="1"/>
</dbReference>
<dbReference type="Pfam" id="PF00521">
    <property type="entry name" value="DNA_topoisoIV"/>
    <property type="match status" value="1"/>
</dbReference>
<dbReference type="Proteomes" id="UP000760819">
    <property type="component" value="Unassembled WGS sequence"/>
</dbReference>
<feature type="non-terminal residue" evidence="8">
    <location>
        <position position="311"/>
    </location>
</feature>
<dbReference type="InterPro" id="IPR050220">
    <property type="entry name" value="Type_II_DNA_Topoisomerases"/>
</dbReference>
<dbReference type="SMART" id="SM00434">
    <property type="entry name" value="TOP4c"/>
    <property type="match status" value="1"/>
</dbReference>
<keyword evidence="4 6" id="KW-0238">DNA-binding</keyword>
<dbReference type="InterPro" id="IPR013760">
    <property type="entry name" value="Topo_IIA-like_dom_sf"/>
</dbReference>
<protein>
    <recommendedName>
        <fullName evidence="7">Topo IIA-type catalytic domain-containing protein</fullName>
    </recommendedName>
</protein>
<dbReference type="EMBL" id="JAGQLI010000177">
    <property type="protein sequence ID" value="MCA9379421.1"/>
    <property type="molecule type" value="Genomic_DNA"/>
</dbReference>
<feature type="domain" description="Topo IIA-type catalytic" evidence="7">
    <location>
        <begin position="61"/>
        <end position="311"/>
    </location>
</feature>
<dbReference type="InterPro" id="IPR013758">
    <property type="entry name" value="Topo_IIA_A/C_ab"/>
</dbReference>
<keyword evidence="5 6" id="KW-0413">Isomerase</keyword>
<dbReference type="PANTHER" id="PTHR43493">
    <property type="entry name" value="DNA GYRASE/TOPOISOMERASE SUBUNIT A"/>
    <property type="match status" value="1"/>
</dbReference>
<dbReference type="GO" id="GO:0003677">
    <property type="term" value="F:DNA binding"/>
    <property type="evidence" value="ECO:0007669"/>
    <property type="project" value="UniProtKB-UniRule"/>
</dbReference>
<dbReference type="Gene3D" id="3.90.199.10">
    <property type="entry name" value="Topoisomerase II, domain 5"/>
    <property type="match status" value="1"/>
</dbReference>
<dbReference type="GO" id="GO:0005524">
    <property type="term" value="F:ATP binding"/>
    <property type="evidence" value="ECO:0007669"/>
    <property type="project" value="InterPro"/>
</dbReference>
<name>A0A955I6J0_9BACT</name>
<dbReference type="GO" id="GO:0006265">
    <property type="term" value="P:DNA topological change"/>
    <property type="evidence" value="ECO:0007669"/>
    <property type="project" value="UniProtKB-UniRule"/>
</dbReference>
<evidence type="ECO:0000256" key="6">
    <source>
        <dbReference type="PROSITE-ProRule" id="PRU01384"/>
    </source>
</evidence>
<evidence type="ECO:0000256" key="1">
    <source>
        <dbReference type="ARBA" id="ARBA00000185"/>
    </source>
</evidence>
<dbReference type="InterPro" id="IPR002205">
    <property type="entry name" value="Topo_IIA_dom_A"/>
</dbReference>
<evidence type="ECO:0000256" key="5">
    <source>
        <dbReference type="ARBA" id="ARBA00023235"/>
    </source>
</evidence>
<evidence type="ECO:0000256" key="4">
    <source>
        <dbReference type="ARBA" id="ARBA00023125"/>
    </source>
</evidence>
<reference evidence="8" key="2">
    <citation type="journal article" date="2021" name="Microbiome">
        <title>Successional dynamics and alternative stable states in a saline activated sludge microbial community over 9 years.</title>
        <authorList>
            <person name="Wang Y."/>
            <person name="Ye J."/>
            <person name="Ju F."/>
            <person name="Liu L."/>
            <person name="Boyd J.A."/>
            <person name="Deng Y."/>
            <person name="Parks D.H."/>
            <person name="Jiang X."/>
            <person name="Yin X."/>
            <person name="Woodcroft B.J."/>
            <person name="Tyson G.W."/>
            <person name="Hugenholtz P."/>
            <person name="Polz M.F."/>
            <person name="Zhang T."/>
        </authorList>
    </citation>
    <scope>NUCLEOTIDE SEQUENCE</scope>
    <source>
        <strain evidence="8">HKST-UBA12</strain>
    </source>
</reference>
<evidence type="ECO:0000313" key="9">
    <source>
        <dbReference type="Proteomes" id="UP000760819"/>
    </source>
</evidence>
<dbReference type="PROSITE" id="PS52040">
    <property type="entry name" value="TOPO_IIA"/>
    <property type="match status" value="1"/>
</dbReference>
<reference evidence="8" key="1">
    <citation type="submission" date="2020-04" db="EMBL/GenBank/DDBJ databases">
        <authorList>
            <person name="Zhang T."/>
        </authorList>
    </citation>
    <scope>NUCLEOTIDE SEQUENCE</scope>
    <source>
        <strain evidence="8">HKST-UBA12</strain>
    </source>
</reference>
<dbReference type="GO" id="GO:0003918">
    <property type="term" value="F:DNA topoisomerase type II (double strand cut, ATP-hydrolyzing) activity"/>
    <property type="evidence" value="ECO:0007669"/>
    <property type="project" value="UniProtKB-EC"/>
</dbReference>
<dbReference type="AlphaFoldDB" id="A0A955I6J0"/>
<comment type="similarity">
    <text evidence="2">Belongs to the type II topoisomerase GyrA/ParC subunit family.</text>
</comment>
<gene>
    <name evidence="8" type="ORF">KC640_03250</name>
</gene>
<evidence type="ECO:0000256" key="3">
    <source>
        <dbReference type="ARBA" id="ARBA00023029"/>
    </source>
</evidence>
<feature type="active site" description="O-(5'-phospho-DNA)-tyrosine intermediate" evidence="6">
    <location>
        <position position="149"/>
    </location>
</feature>
<evidence type="ECO:0000256" key="2">
    <source>
        <dbReference type="ARBA" id="ARBA00008263"/>
    </source>
</evidence>
<dbReference type="SUPFAM" id="SSF56719">
    <property type="entry name" value="Type II DNA topoisomerase"/>
    <property type="match status" value="1"/>
</dbReference>
<dbReference type="GO" id="GO:0009330">
    <property type="term" value="C:DNA topoisomerase type II (double strand cut, ATP-hydrolyzing) complex"/>
    <property type="evidence" value="ECO:0007669"/>
    <property type="project" value="TreeGrafter"/>
</dbReference>
<keyword evidence="3 6" id="KW-0799">Topoisomerase</keyword>
<comment type="caution">
    <text evidence="8">The sequence shown here is derived from an EMBL/GenBank/DDBJ whole genome shotgun (WGS) entry which is preliminary data.</text>
</comment>
<evidence type="ECO:0000259" key="7">
    <source>
        <dbReference type="PROSITE" id="PS52040"/>
    </source>
</evidence>
<organism evidence="8 9">
    <name type="scientific">Candidatus Dojkabacteria bacterium</name>
    <dbReference type="NCBI Taxonomy" id="2099670"/>
    <lineage>
        <taxon>Bacteria</taxon>
        <taxon>Candidatus Dojkabacteria</taxon>
    </lineage>
</organism>
<proteinExistence type="inferred from homology"/>